<dbReference type="InterPro" id="IPR035980">
    <property type="entry name" value="Ribosomal_bS6_sf"/>
</dbReference>
<keyword evidence="2 6" id="KW-0689">Ribosomal protein</keyword>
<dbReference type="Gene3D" id="3.30.70.60">
    <property type="match status" value="1"/>
</dbReference>
<reference key="1">
    <citation type="submission" date="2017-08" db="EMBL/GenBank/DDBJ databases">
        <title>A dynamic microbial community with high functional redundancy inhabits the cold, oxic subseafloor aquifer.</title>
        <authorList>
            <person name="Tully B.J."/>
            <person name="Wheat C.G."/>
            <person name="Glazer B.T."/>
            <person name="Huber J.A."/>
        </authorList>
    </citation>
    <scope>NUCLEOTIDE SEQUENCE [LARGE SCALE GENOMIC DNA]</scope>
</reference>
<dbReference type="Pfam" id="PF01250">
    <property type="entry name" value="Ribosomal_S6"/>
    <property type="match status" value="1"/>
</dbReference>
<name>A0A2A4YNP7_9PROT</name>
<sequence length="114" mass="13297">MPKYEHIILARQDISTSQVETLIEDFTKVIEDNEGKVEKVESWGLRNIAYRIKKNRKAHYTLMNIECAPAAMKELERQQSINEDILRIMTIKVDTFEEGQSAVLSSKNDKKTRR</sequence>
<evidence type="ECO:0000256" key="6">
    <source>
        <dbReference type="HAMAP-Rule" id="MF_00360"/>
    </source>
</evidence>
<dbReference type="InterPro" id="IPR020814">
    <property type="entry name" value="Ribosomal_S6_plastid/chlpt"/>
</dbReference>
<dbReference type="PANTHER" id="PTHR21011:SF1">
    <property type="entry name" value="SMALL RIBOSOMAL SUBUNIT PROTEIN BS6M"/>
    <property type="match status" value="1"/>
</dbReference>
<dbReference type="EMBL" id="NVUS01000043">
    <property type="protein sequence ID" value="PCI96463.1"/>
    <property type="molecule type" value="Genomic_DNA"/>
</dbReference>
<proteinExistence type="inferred from homology"/>
<dbReference type="AlphaFoldDB" id="A0A2A4YNP7"/>
<evidence type="ECO:0000256" key="1">
    <source>
        <dbReference type="ARBA" id="ARBA00009512"/>
    </source>
</evidence>
<dbReference type="PANTHER" id="PTHR21011">
    <property type="entry name" value="MITOCHONDRIAL 28S RIBOSOMAL PROTEIN S6"/>
    <property type="match status" value="1"/>
</dbReference>
<keyword evidence="6" id="KW-0694">RNA-binding</keyword>
<dbReference type="CDD" id="cd00473">
    <property type="entry name" value="bS6"/>
    <property type="match status" value="1"/>
</dbReference>
<comment type="function">
    <text evidence="4 6">Binds together with bS18 to 16S ribosomal RNA.</text>
</comment>
<keyword evidence="6" id="KW-0699">rRNA-binding</keyword>
<gene>
    <name evidence="6" type="primary">rpsF</name>
    <name evidence="7" type="ORF">COB13_17510</name>
</gene>
<dbReference type="GO" id="GO:0006412">
    <property type="term" value="P:translation"/>
    <property type="evidence" value="ECO:0007669"/>
    <property type="project" value="UniProtKB-UniRule"/>
</dbReference>
<organism evidence="7">
    <name type="scientific">OCS116 cluster bacterium</name>
    <dbReference type="NCBI Taxonomy" id="2030921"/>
    <lineage>
        <taxon>Bacteria</taxon>
        <taxon>Pseudomonadati</taxon>
        <taxon>Pseudomonadota</taxon>
        <taxon>Alphaproteobacteria</taxon>
        <taxon>OCS116 cluster</taxon>
    </lineage>
</organism>
<comment type="similarity">
    <text evidence="1 6">Belongs to the bacterial ribosomal protein bS6 family.</text>
</comment>
<comment type="caution">
    <text evidence="7">The sequence shown here is derived from an EMBL/GenBank/DDBJ whole genome shotgun (WGS) entry which is preliminary data.</text>
</comment>
<dbReference type="HAMAP" id="MF_00360">
    <property type="entry name" value="Ribosomal_bS6"/>
    <property type="match status" value="1"/>
</dbReference>
<keyword evidence="3 6" id="KW-0687">Ribonucleoprotein</keyword>
<dbReference type="GO" id="GO:0003735">
    <property type="term" value="F:structural constituent of ribosome"/>
    <property type="evidence" value="ECO:0007669"/>
    <property type="project" value="InterPro"/>
</dbReference>
<dbReference type="GO" id="GO:0022627">
    <property type="term" value="C:cytosolic small ribosomal subunit"/>
    <property type="evidence" value="ECO:0007669"/>
    <property type="project" value="TreeGrafter"/>
</dbReference>
<evidence type="ECO:0000256" key="4">
    <source>
        <dbReference type="ARBA" id="ARBA00035104"/>
    </source>
</evidence>
<dbReference type="InterPro" id="IPR014717">
    <property type="entry name" value="Transl_elong_EF1B/ribsomal_bS6"/>
</dbReference>
<evidence type="ECO:0000256" key="3">
    <source>
        <dbReference type="ARBA" id="ARBA00023274"/>
    </source>
</evidence>
<protein>
    <recommendedName>
        <fullName evidence="5 6">Small ribosomal subunit protein bS6</fullName>
    </recommendedName>
</protein>
<reference evidence="7" key="2">
    <citation type="journal article" date="2018" name="ISME J.">
        <title>A dynamic microbial community with high functional redundancy inhabits the cold, oxic subseafloor aquifer.</title>
        <authorList>
            <person name="Tully B.J."/>
            <person name="Wheat C.G."/>
            <person name="Glazer B.T."/>
            <person name="Huber J.A."/>
        </authorList>
    </citation>
    <scope>NUCLEOTIDE SEQUENCE</scope>
    <source>
        <strain evidence="7">NORP83</strain>
    </source>
</reference>
<dbReference type="NCBIfam" id="TIGR00166">
    <property type="entry name" value="S6"/>
    <property type="match status" value="1"/>
</dbReference>
<evidence type="ECO:0000313" key="7">
    <source>
        <dbReference type="EMBL" id="PCI96463.1"/>
    </source>
</evidence>
<evidence type="ECO:0000256" key="2">
    <source>
        <dbReference type="ARBA" id="ARBA00022980"/>
    </source>
</evidence>
<accession>A0A2A4YNP7</accession>
<dbReference type="GO" id="GO:0070181">
    <property type="term" value="F:small ribosomal subunit rRNA binding"/>
    <property type="evidence" value="ECO:0007669"/>
    <property type="project" value="TreeGrafter"/>
</dbReference>
<dbReference type="SUPFAM" id="SSF54995">
    <property type="entry name" value="Ribosomal protein S6"/>
    <property type="match status" value="1"/>
</dbReference>
<evidence type="ECO:0000256" key="5">
    <source>
        <dbReference type="ARBA" id="ARBA00035294"/>
    </source>
</evidence>
<dbReference type="InterPro" id="IPR000529">
    <property type="entry name" value="Ribosomal_bS6"/>
</dbReference>